<dbReference type="PROSITE" id="PS50011">
    <property type="entry name" value="PROTEIN_KINASE_DOM"/>
    <property type="match status" value="1"/>
</dbReference>
<keyword evidence="3" id="KW-1185">Reference proteome</keyword>
<gene>
    <name evidence="2" type="ORF">K7472_12565</name>
</gene>
<organism evidence="2 3">
    <name type="scientific">Streptantibioticus parmotrematis</name>
    <dbReference type="NCBI Taxonomy" id="2873249"/>
    <lineage>
        <taxon>Bacteria</taxon>
        <taxon>Bacillati</taxon>
        <taxon>Actinomycetota</taxon>
        <taxon>Actinomycetes</taxon>
        <taxon>Kitasatosporales</taxon>
        <taxon>Streptomycetaceae</taxon>
        <taxon>Streptantibioticus</taxon>
    </lineage>
</organism>
<dbReference type="RefSeq" id="WP_222977167.1">
    <property type="nucleotide sequence ID" value="NZ_JAINVZ010000006.1"/>
</dbReference>
<dbReference type="SUPFAM" id="SSF56112">
    <property type="entry name" value="Protein kinase-like (PK-like)"/>
    <property type="match status" value="1"/>
</dbReference>
<evidence type="ECO:0000313" key="2">
    <source>
        <dbReference type="EMBL" id="MBY8885678.1"/>
    </source>
</evidence>
<sequence>MTTAFTTASTLAFDEALAALAALGAGEPASDREFRCLARALHPDAAPPGRHGEATAAFARLTAARRRHRPVLTTGRHGYTLGATFTTGDLTTLRHATYDDEGTSCEVLLKIPLDPADNDLTHREARALTTLATTADPRHRAYAPTLVESFRHRDEGGTERRVNVLRPLTGFRTLAEVEAAYPGGVDPRDAAWMWRRLLVALGWAHRAGLVHGAVLPEHVLIHPERHGLVLVDWCYATAVGETVPALVSRHRDLYPPEVPGRRPATPATDLHLASTCVARLMRDLAPRPMRAFLRGCLLPAEARRPHDAWRLLAELDDLLDRLYGPRVFRPFHLPAA</sequence>
<dbReference type="Gene3D" id="1.10.510.10">
    <property type="entry name" value="Transferase(Phosphotransferase) domain 1"/>
    <property type="match status" value="1"/>
</dbReference>
<dbReference type="Proteomes" id="UP001198565">
    <property type="component" value="Unassembled WGS sequence"/>
</dbReference>
<dbReference type="InterPro" id="IPR000719">
    <property type="entry name" value="Prot_kinase_dom"/>
</dbReference>
<dbReference type="EMBL" id="JAINVZ010000006">
    <property type="protein sequence ID" value="MBY8885678.1"/>
    <property type="molecule type" value="Genomic_DNA"/>
</dbReference>
<reference evidence="2 3" key="1">
    <citation type="submission" date="2021-08" db="EMBL/GenBank/DDBJ databases">
        <title>Streptomyces sp. PTM05 isolated from lichen.</title>
        <authorList>
            <person name="Somphong A."/>
            <person name="Phongsopitanun W."/>
            <person name="Tanasupawat S."/>
        </authorList>
    </citation>
    <scope>NUCLEOTIDE SEQUENCE [LARGE SCALE GENOMIC DNA]</scope>
    <source>
        <strain evidence="2 3">Ptm05</strain>
    </source>
</reference>
<comment type="caution">
    <text evidence="2">The sequence shown here is derived from an EMBL/GenBank/DDBJ whole genome shotgun (WGS) entry which is preliminary data.</text>
</comment>
<evidence type="ECO:0000259" key="1">
    <source>
        <dbReference type="PROSITE" id="PS50011"/>
    </source>
</evidence>
<accession>A0ABS7QRX6</accession>
<dbReference type="InterPro" id="IPR011009">
    <property type="entry name" value="Kinase-like_dom_sf"/>
</dbReference>
<name>A0ABS7QRX6_9ACTN</name>
<feature type="domain" description="Protein kinase" evidence="1">
    <location>
        <begin position="79"/>
        <end position="336"/>
    </location>
</feature>
<evidence type="ECO:0000313" key="3">
    <source>
        <dbReference type="Proteomes" id="UP001198565"/>
    </source>
</evidence>
<proteinExistence type="predicted"/>
<protein>
    <submittedName>
        <fullName evidence="2">Molecular chaperone DnaJ</fullName>
    </submittedName>
</protein>